<dbReference type="Gene3D" id="1.10.260.40">
    <property type="entry name" value="lambda repressor-like DNA-binding domains"/>
    <property type="match status" value="1"/>
</dbReference>
<name>A0A7Y9IXY2_9BURK</name>
<reference evidence="1 2" key="1">
    <citation type="submission" date="2020-07" db="EMBL/GenBank/DDBJ databases">
        <title>Genomic Encyclopedia of Type Strains, Phase IV (KMG-V): Genome sequencing to study the core and pangenomes of soil and plant-associated prokaryotes.</title>
        <authorList>
            <person name="Whitman W."/>
        </authorList>
    </citation>
    <scope>NUCLEOTIDE SEQUENCE [LARGE SCALE GENOMIC DNA]</scope>
    <source>
        <strain evidence="1 2">SAS40</strain>
    </source>
</reference>
<dbReference type="Pfam" id="PF13560">
    <property type="entry name" value="HTH_31"/>
    <property type="match status" value="1"/>
</dbReference>
<proteinExistence type="predicted"/>
<dbReference type="AlphaFoldDB" id="A0A7Y9IXY2"/>
<protein>
    <submittedName>
        <fullName evidence="1">DNA-binding XRE family transcriptional regulator</fullName>
    </submittedName>
</protein>
<comment type="caution">
    <text evidence="1">The sequence shown here is derived from an EMBL/GenBank/DDBJ whole genome shotgun (WGS) entry which is preliminary data.</text>
</comment>
<accession>A0A7Y9IXY2</accession>
<sequence length="129" mass="14251">MRVLSIFKWIKLDLTIMKVAQAALLSSDLAAQAEEIGQKFARLRRARQVKQADAALRAGLSRNTAYRIEKGDPGLAMGQILRYLDAISPGARLESLLLETDPALKTLVSREATQRVRGLTAAELDELDF</sequence>
<dbReference type="CDD" id="cd00093">
    <property type="entry name" value="HTH_XRE"/>
    <property type="match status" value="1"/>
</dbReference>
<dbReference type="Proteomes" id="UP000542125">
    <property type="component" value="Unassembled WGS sequence"/>
</dbReference>
<dbReference type="RefSeq" id="WP_257022587.1">
    <property type="nucleotide sequence ID" value="NZ_JACBYR010000002.1"/>
</dbReference>
<organism evidence="1 2">
    <name type="scientific">Pigmentiphaga litoralis</name>
    <dbReference type="NCBI Taxonomy" id="516702"/>
    <lineage>
        <taxon>Bacteria</taxon>
        <taxon>Pseudomonadati</taxon>
        <taxon>Pseudomonadota</taxon>
        <taxon>Betaproteobacteria</taxon>
        <taxon>Burkholderiales</taxon>
        <taxon>Alcaligenaceae</taxon>
        <taxon>Pigmentiphaga</taxon>
    </lineage>
</organism>
<evidence type="ECO:0000313" key="1">
    <source>
        <dbReference type="EMBL" id="NYE85071.1"/>
    </source>
</evidence>
<evidence type="ECO:0000313" key="2">
    <source>
        <dbReference type="Proteomes" id="UP000542125"/>
    </source>
</evidence>
<dbReference type="InterPro" id="IPR010982">
    <property type="entry name" value="Lambda_DNA-bd_dom_sf"/>
</dbReference>
<dbReference type="GO" id="GO:0003677">
    <property type="term" value="F:DNA binding"/>
    <property type="evidence" value="ECO:0007669"/>
    <property type="project" value="UniProtKB-KW"/>
</dbReference>
<keyword evidence="1" id="KW-0238">DNA-binding</keyword>
<gene>
    <name evidence="1" type="ORF">FHW18_004378</name>
</gene>
<dbReference type="SUPFAM" id="SSF47413">
    <property type="entry name" value="lambda repressor-like DNA-binding domains"/>
    <property type="match status" value="1"/>
</dbReference>
<dbReference type="EMBL" id="JACBYR010000002">
    <property type="protein sequence ID" value="NYE85071.1"/>
    <property type="molecule type" value="Genomic_DNA"/>
</dbReference>
<dbReference type="InterPro" id="IPR001387">
    <property type="entry name" value="Cro/C1-type_HTH"/>
</dbReference>
<keyword evidence="2" id="KW-1185">Reference proteome</keyword>